<sequence>PPPAARPRAEAVARRAVPGHRRRRRRAVAAAAAHGPGRGRGRAPARPLLALAAHVVPADADAPALAAVRAPAAAAGAAVVGAVGRCEVCAPPAPQHPGAVARRLCGPRQQRAPGAAIAAAATAGHGDARRPRHAGGPVQPRLHGARARLPLRPGHARGPGPAHRRAARVARPAARVRPGRHRQGRAGPAALRPPAAAAAL</sequence>
<comment type="caution">
    <text evidence="2">The sequence shown here is derived from an EMBL/GenBank/DDBJ whole genome shotgun (WGS) entry which is preliminary data.</text>
</comment>
<reference evidence="2" key="1">
    <citation type="submission" date="2022-07" db="EMBL/GenBank/DDBJ databases">
        <title>Phylogenomic reconstructions and comparative analyses of Kickxellomycotina fungi.</title>
        <authorList>
            <person name="Reynolds N.K."/>
            <person name="Stajich J.E."/>
            <person name="Barry K."/>
            <person name="Grigoriev I.V."/>
            <person name="Crous P."/>
            <person name="Smith M.E."/>
        </authorList>
    </citation>
    <scope>NUCLEOTIDE SEQUENCE</scope>
    <source>
        <strain evidence="2">NBRC 105414</strain>
    </source>
</reference>
<feature type="non-terminal residue" evidence="2">
    <location>
        <position position="200"/>
    </location>
</feature>
<name>A0A9W8H630_9FUNG</name>
<organism evidence="2 3">
    <name type="scientific">Coemansia javaensis</name>
    <dbReference type="NCBI Taxonomy" id="2761396"/>
    <lineage>
        <taxon>Eukaryota</taxon>
        <taxon>Fungi</taxon>
        <taxon>Fungi incertae sedis</taxon>
        <taxon>Zoopagomycota</taxon>
        <taxon>Kickxellomycotina</taxon>
        <taxon>Kickxellomycetes</taxon>
        <taxon>Kickxellales</taxon>
        <taxon>Kickxellaceae</taxon>
        <taxon>Coemansia</taxon>
    </lineage>
</organism>
<evidence type="ECO:0000313" key="3">
    <source>
        <dbReference type="Proteomes" id="UP001140217"/>
    </source>
</evidence>
<protein>
    <submittedName>
        <fullName evidence="2">Uncharacterized protein</fullName>
    </submittedName>
</protein>
<evidence type="ECO:0000313" key="2">
    <source>
        <dbReference type="EMBL" id="KAJ2778944.1"/>
    </source>
</evidence>
<feature type="compositionally biased region" description="Low complexity" evidence="1">
    <location>
        <begin position="150"/>
        <end position="161"/>
    </location>
</feature>
<feature type="region of interest" description="Disordered" evidence="1">
    <location>
        <begin position="150"/>
        <end position="200"/>
    </location>
</feature>
<evidence type="ECO:0000256" key="1">
    <source>
        <dbReference type="SAM" id="MobiDB-lite"/>
    </source>
</evidence>
<gene>
    <name evidence="2" type="ORF">H4R18_004306</name>
</gene>
<proteinExistence type="predicted"/>
<dbReference type="EMBL" id="JANBUL010000202">
    <property type="protein sequence ID" value="KAJ2778944.1"/>
    <property type="molecule type" value="Genomic_DNA"/>
</dbReference>
<feature type="compositionally biased region" description="Basic residues" evidence="1">
    <location>
        <begin position="17"/>
        <end position="27"/>
    </location>
</feature>
<feature type="compositionally biased region" description="Low complexity" evidence="1">
    <location>
        <begin position="185"/>
        <end position="200"/>
    </location>
</feature>
<feature type="region of interest" description="Disordered" evidence="1">
    <location>
        <begin position="1"/>
        <end position="43"/>
    </location>
</feature>
<dbReference type="Proteomes" id="UP001140217">
    <property type="component" value="Unassembled WGS sequence"/>
</dbReference>
<dbReference type="AlphaFoldDB" id="A0A9W8H630"/>
<feature type="non-terminal residue" evidence="2">
    <location>
        <position position="1"/>
    </location>
</feature>
<keyword evidence="3" id="KW-1185">Reference proteome</keyword>
<accession>A0A9W8H630</accession>